<dbReference type="SMART" id="SM00356">
    <property type="entry name" value="ZnF_C3H1"/>
    <property type="match status" value="4"/>
</dbReference>
<organism evidence="7 8">
    <name type="scientific">Ustilaginoidea virens</name>
    <name type="common">Rice false smut fungus</name>
    <name type="synonym">Villosiclava virens</name>
    <dbReference type="NCBI Taxonomy" id="1159556"/>
    <lineage>
        <taxon>Eukaryota</taxon>
        <taxon>Fungi</taxon>
        <taxon>Dikarya</taxon>
        <taxon>Ascomycota</taxon>
        <taxon>Pezizomycotina</taxon>
        <taxon>Sordariomycetes</taxon>
        <taxon>Hypocreomycetidae</taxon>
        <taxon>Hypocreales</taxon>
        <taxon>Clavicipitaceae</taxon>
        <taxon>Ustilaginoidea</taxon>
    </lineage>
</organism>
<keyword evidence="1 4" id="KW-0479">Metal-binding</keyword>
<dbReference type="GeneID" id="66062689"/>
<dbReference type="PANTHER" id="PTHR46156:SF1">
    <property type="entry name" value="ZINC FINGER CCCH DOMAIN-CONTAINING PROTEIN 3"/>
    <property type="match status" value="1"/>
</dbReference>
<evidence type="ECO:0000256" key="2">
    <source>
        <dbReference type="ARBA" id="ARBA00022771"/>
    </source>
</evidence>
<evidence type="ECO:0000256" key="4">
    <source>
        <dbReference type="PROSITE-ProRule" id="PRU00723"/>
    </source>
</evidence>
<feature type="region of interest" description="Disordered" evidence="5">
    <location>
        <begin position="374"/>
        <end position="396"/>
    </location>
</feature>
<evidence type="ECO:0000256" key="5">
    <source>
        <dbReference type="SAM" id="MobiDB-lite"/>
    </source>
</evidence>
<dbReference type="Proteomes" id="UP000027002">
    <property type="component" value="Chromosome 2"/>
</dbReference>
<feature type="domain" description="C3H1-type" evidence="6">
    <location>
        <begin position="310"/>
        <end position="338"/>
    </location>
</feature>
<feature type="zinc finger region" description="C3H1-type" evidence="4">
    <location>
        <begin position="227"/>
        <end position="253"/>
    </location>
</feature>
<dbReference type="FunFam" id="4.10.1000.10:FF:000035">
    <property type="entry name" value="CCCH zinc finger protein, variant"/>
    <property type="match status" value="1"/>
</dbReference>
<feature type="zinc finger region" description="C3H1-type" evidence="4">
    <location>
        <begin position="310"/>
        <end position="338"/>
    </location>
</feature>
<feature type="domain" description="C3H1-type" evidence="6">
    <location>
        <begin position="227"/>
        <end position="253"/>
    </location>
</feature>
<feature type="domain" description="C3H1-type" evidence="6">
    <location>
        <begin position="254"/>
        <end position="282"/>
    </location>
</feature>
<dbReference type="InterPro" id="IPR036855">
    <property type="entry name" value="Znf_CCCH_sf"/>
</dbReference>
<dbReference type="GO" id="GO:0005634">
    <property type="term" value="C:nucleus"/>
    <property type="evidence" value="ECO:0007669"/>
    <property type="project" value="TreeGrafter"/>
</dbReference>
<dbReference type="Gene3D" id="4.10.1000.10">
    <property type="entry name" value="Zinc finger, CCCH-type"/>
    <property type="match status" value="2"/>
</dbReference>
<keyword evidence="8" id="KW-1185">Reference proteome</keyword>
<name>A0A8E5HLX2_USTVR</name>
<proteinExistence type="predicted"/>
<gene>
    <name evidence="7" type="ORF">UV8b_01911</name>
</gene>
<evidence type="ECO:0000256" key="1">
    <source>
        <dbReference type="ARBA" id="ARBA00022723"/>
    </source>
</evidence>
<dbReference type="AlphaFoldDB" id="A0A8E5HLX2"/>
<dbReference type="PANTHER" id="PTHR46156">
    <property type="entry name" value="CCCH ZINGC FINGER"/>
    <property type="match status" value="1"/>
</dbReference>
<accession>A0A8E5HLX2</accession>
<keyword evidence="3 4" id="KW-0862">Zinc</keyword>
<dbReference type="GO" id="GO:0008270">
    <property type="term" value="F:zinc ion binding"/>
    <property type="evidence" value="ECO:0007669"/>
    <property type="project" value="UniProtKB-KW"/>
</dbReference>
<feature type="zinc finger region" description="C3H1-type" evidence="4">
    <location>
        <begin position="254"/>
        <end position="282"/>
    </location>
</feature>
<dbReference type="EMBL" id="CP072754">
    <property type="protein sequence ID" value="QUC17670.1"/>
    <property type="molecule type" value="Genomic_DNA"/>
</dbReference>
<dbReference type="InterPro" id="IPR000571">
    <property type="entry name" value="Znf_CCCH"/>
</dbReference>
<evidence type="ECO:0000313" key="7">
    <source>
        <dbReference type="EMBL" id="QUC17670.1"/>
    </source>
</evidence>
<reference evidence="7" key="1">
    <citation type="submission" date="2020-03" db="EMBL/GenBank/DDBJ databases">
        <title>A mixture of massive structural variations and highly conserved coding sequences in Ustilaginoidea virens genome.</title>
        <authorList>
            <person name="Zhang K."/>
            <person name="Zhao Z."/>
            <person name="Zhang Z."/>
            <person name="Li Y."/>
            <person name="Hsiang T."/>
            <person name="Sun W."/>
        </authorList>
    </citation>
    <scope>NUCLEOTIDE SEQUENCE</scope>
    <source>
        <strain evidence="7">UV-8b</strain>
    </source>
</reference>
<evidence type="ECO:0000256" key="3">
    <source>
        <dbReference type="ARBA" id="ARBA00022833"/>
    </source>
</evidence>
<feature type="compositionally biased region" description="Polar residues" evidence="5">
    <location>
        <begin position="73"/>
        <end position="94"/>
    </location>
</feature>
<evidence type="ECO:0000259" key="6">
    <source>
        <dbReference type="PROSITE" id="PS50103"/>
    </source>
</evidence>
<feature type="region of interest" description="Disordered" evidence="5">
    <location>
        <begin position="73"/>
        <end position="96"/>
    </location>
</feature>
<dbReference type="RefSeq" id="XP_042995343.1">
    <property type="nucleotide sequence ID" value="XM_043139409.1"/>
</dbReference>
<protein>
    <recommendedName>
        <fullName evidence="6">C3H1-type domain-containing protein</fullName>
    </recommendedName>
</protein>
<dbReference type="SUPFAM" id="SSF90229">
    <property type="entry name" value="CCCH zinc finger"/>
    <property type="match status" value="2"/>
</dbReference>
<dbReference type="PROSITE" id="PS50103">
    <property type="entry name" value="ZF_C3H1"/>
    <property type="match status" value="4"/>
</dbReference>
<sequence length="418" mass="46317">MSEEEKDLLARIGQLAGQINRYKSQQTIALASQPPNQYSRHAYRGRGAYSRGSYRVGRPQSGHRHRTLHLNQAPQASDSNDSSPGPTAGNSCWVSRNDRHRQLINANVYEKETNSRAKAIEETRKKKLQTRKKLEKSRFNDFLRHQANAGNMTANPNSSAARNEIIIEGIRFHVVEGGKKLVKSADDRHSATPKSTLVAGVRFHRTKTGNLIANRIVQDQRRSGICTKTSQPCKTFSTTGSCGKGPYCRYQHDPAKVAVCKDFLKDGKCPNGESCDLSHDVKAERVPDCLHYAKGHCTKPDCPYTHSKAAPSSPVCEAFGFYGYCPEGSDCSARHVFECPDFSNTGVCKTKGCKLLHRERASVLRSKIFQTDVAADDDVSSDEETTGSDDVDSDDVAELIDAESDDSDFENQPDFIRL</sequence>
<keyword evidence="2 4" id="KW-0863">Zinc-finger</keyword>
<dbReference type="OrthoDB" id="410307at2759"/>
<feature type="domain" description="C3H1-type" evidence="6">
    <location>
        <begin position="283"/>
        <end position="309"/>
    </location>
</feature>
<evidence type="ECO:0000313" key="8">
    <source>
        <dbReference type="Proteomes" id="UP000027002"/>
    </source>
</evidence>
<dbReference type="KEGG" id="uvi:66062689"/>
<dbReference type="Pfam" id="PF00642">
    <property type="entry name" value="zf-CCCH"/>
    <property type="match status" value="2"/>
</dbReference>
<feature type="zinc finger region" description="C3H1-type" evidence="4">
    <location>
        <begin position="283"/>
        <end position="309"/>
    </location>
</feature>